<evidence type="ECO:0000256" key="4">
    <source>
        <dbReference type="ARBA" id="ARBA00023254"/>
    </source>
</evidence>
<evidence type="ECO:0000256" key="2">
    <source>
        <dbReference type="ARBA" id="ARBA00023172"/>
    </source>
</evidence>
<dbReference type="GO" id="GO:0000794">
    <property type="term" value="C:condensed nuclear chromosome"/>
    <property type="evidence" value="ECO:0007669"/>
    <property type="project" value="TreeGrafter"/>
</dbReference>
<feature type="region of interest" description="Disordered" evidence="5">
    <location>
        <begin position="116"/>
        <end position="137"/>
    </location>
</feature>
<evidence type="ECO:0000256" key="1">
    <source>
        <dbReference type="ARBA" id="ARBA00004123"/>
    </source>
</evidence>
<dbReference type="STRING" id="357750.A0A2S6CH31"/>
<evidence type="ECO:0000256" key="3">
    <source>
        <dbReference type="ARBA" id="ARBA00023242"/>
    </source>
</evidence>
<dbReference type="PANTHER" id="PTHR15938">
    <property type="entry name" value="TBP-1 INTERACTING PROTEIN"/>
    <property type="match status" value="1"/>
</dbReference>
<dbReference type="GO" id="GO:0000709">
    <property type="term" value="P:meiotic joint molecule formation"/>
    <property type="evidence" value="ECO:0007669"/>
    <property type="project" value="TreeGrafter"/>
</dbReference>
<name>A0A2S6CH31_9PEZI</name>
<evidence type="ECO:0000259" key="6">
    <source>
        <dbReference type="Pfam" id="PF03962"/>
    </source>
</evidence>
<dbReference type="GO" id="GO:0007129">
    <property type="term" value="P:homologous chromosome pairing at meiosis"/>
    <property type="evidence" value="ECO:0007669"/>
    <property type="project" value="TreeGrafter"/>
</dbReference>
<dbReference type="InterPro" id="IPR040453">
    <property type="entry name" value="Mnd1_HTH"/>
</dbReference>
<accession>A0A2S6CH31</accession>
<dbReference type="Pfam" id="PF03962">
    <property type="entry name" value="Mnd1"/>
    <property type="match status" value="1"/>
</dbReference>
<keyword evidence="2" id="KW-0233">DNA recombination</keyword>
<gene>
    <name evidence="7" type="ORF">CBER1_01671</name>
</gene>
<dbReference type="AlphaFoldDB" id="A0A2S6CH31"/>
<keyword evidence="8" id="KW-1185">Reference proteome</keyword>
<dbReference type="GO" id="GO:0120231">
    <property type="term" value="C:DNA recombinase auxiliary factor complex"/>
    <property type="evidence" value="ECO:0007669"/>
    <property type="project" value="TreeGrafter"/>
</dbReference>
<feature type="domain" description="Mnd1 HTH" evidence="6">
    <location>
        <begin position="15"/>
        <end position="74"/>
    </location>
</feature>
<dbReference type="GO" id="GO:0120230">
    <property type="term" value="F:recombinase activator activity"/>
    <property type="evidence" value="ECO:0007669"/>
    <property type="project" value="TreeGrafter"/>
</dbReference>
<keyword evidence="3" id="KW-0539">Nucleus</keyword>
<dbReference type="GO" id="GO:0010774">
    <property type="term" value="P:meiotic strand invasion involved in reciprocal meiotic recombination"/>
    <property type="evidence" value="ECO:0007669"/>
    <property type="project" value="TreeGrafter"/>
</dbReference>
<dbReference type="GO" id="GO:0003690">
    <property type="term" value="F:double-stranded DNA binding"/>
    <property type="evidence" value="ECO:0007669"/>
    <property type="project" value="TreeGrafter"/>
</dbReference>
<comment type="caution">
    <text evidence="7">The sequence shown here is derived from an EMBL/GenBank/DDBJ whole genome shotgun (WGS) entry which is preliminary data.</text>
</comment>
<sequence>MAPKTNCNAQKLNTIQTWFRKSRSVWSIKELEKQLPSVGSINGMQVKDYVQALQDESKISCEKIGSGNWYWAFQSERAKNSENKLATAQAEFEKIAASVDDFKQKLDARAAEIQKEMDADEGESREELTSRTKELETDVSELKKQLEAFSGNDDPTMLEKMQKETCGNYALAEMFTEDIYSMESWFKKQGAEDMVAAFPETVYGGEYDWEEATLTAHDPLEAWFYD</sequence>
<keyword evidence="4" id="KW-0469">Meiosis</keyword>
<dbReference type="Proteomes" id="UP000237631">
    <property type="component" value="Unassembled WGS sequence"/>
</dbReference>
<protein>
    <recommendedName>
        <fullName evidence="6">Mnd1 HTH domain-containing protein</fullName>
    </recommendedName>
</protein>
<evidence type="ECO:0000313" key="8">
    <source>
        <dbReference type="Proteomes" id="UP000237631"/>
    </source>
</evidence>
<dbReference type="OrthoDB" id="9978204at2759"/>
<feature type="compositionally biased region" description="Basic and acidic residues" evidence="5">
    <location>
        <begin position="125"/>
        <end position="137"/>
    </location>
</feature>
<dbReference type="EMBL" id="PNEN01000421">
    <property type="protein sequence ID" value="PPJ59035.1"/>
    <property type="molecule type" value="Genomic_DNA"/>
</dbReference>
<evidence type="ECO:0000256" key="5">
    <source>
        <dbReference type="SAM" id="MobiDB-lite"/>
    </source>
</evidence>
<dbReference type="PANTHER" id="PTHR15938:SF1">
    <property type="entry name" value="MEIOTIC NUCLEAR DIVISION PROTEIN 1"/>
    <property type="match status" value="1"/>
</dbReference>
<comment type="subcellular location">
    <subcellularLocation>
        <location evidence="1">Nucleus</location>
    </subcellularLocation>
</comment>
<evidence type="ECO:0000313" key="7">
    <source>
        <dbReference type="EMBL" id="PPJ59035.1"/>
    </source>
</evidence>
<organism evidence="7 8">
    <name type="scientific">Cercospora berteroae</name>
    <dbReference type="NCBI Taxonomy" id="357750"/>
    <lineage>
        <taxon>Eukaryota</taxon>
        <taxon>Fungi</taxon>
        <taxon>Dikarya</taxon>
        <taxon>Ascomycota</taxon>
        <taxon>Pezizomycotina</taxon>
        <taxon>Dothideomycetes</taxon>
        <taxon>Dothideomycetidae</taxon>
        <taxon>Mycosphaerellales</taxon>
        <taxon>Mycosphaerellaceae</taxon>
        <taxon>Cercospora</taxon>
    </lineage>
</organism>
<proteinExistence type="predicted"/>
<reference evidence="8" key="1">
    <citation type="journal article" date="2017" name="bioRxiv">
        <title>Conservation of a gene cluster reveals novel cercosporin biosynthetic mechanisms and extends production to the genus Colletotrichum.</title>
        <authorList>
            <person name="de Jonge R."/>
            <person name="Ebert M.K."/>
            <person name="Huitt-Roehl C.R."/>
            <person name="Pal P."/>
            <person name="Suttle J.C."/>
            <person name="Spanner R.E."/>
            <person name="Neubauer J.D."/>
            <person name="Jurick W.M.II."/>
            <person name="Stott K.A."/>
            <person name="Secor G.A."/>
            <person name="Thomma B.P.H.J."/>
            <person name="Van de Peer Y."/>
            <person name="Townsend C.A."/>
            <person name="Bolton M.D."/>
        </authorList>
    </citation>
    <scope>NUCLEOTIDE SEQUENCE [LARGE SCALE GENOMIC DNA]</scope>
    <source>
        <strain evidence="8">CBS538.71</strain>
    </source>
</reference>